<evidence type="ECO:0000256" key="1">
    <source>
        <dbReference type="ARBA" id="ARBA00005495"/>
    </source>
</evidence>
<dbReference type="Gene3D" id="3.90.1590.10">
    <property type="entry name" value="glutathione-dependent formaldehyde- activating enzyme (gfa)"/>
    <property type="match status" value="1"/>
</dbReference>
<organism evidence="5 6">
    <name type="scientific">Alternaria atra</name>
    <dbReference type="NCBI Taxonomy" id="119953"/>
    <lineage>
        <taxon>Eukaryota</taxon>
        <taxon>Fungi</taxon>
        <taxon>Dikarya</taxon>
        <taxon>Ascomycota</taxon>
        <taxon>Pezizomycotina</taxon>
        <taxon>Dothideomycetes</taxon>
        <taxon>Pleosporomycetidae</taxon>
        <taxon>Pleosporales</taxon>
        <taxon>Pleosporineae</taxon>
        <taxon>Pleosporaceae</taxon>
        <taxon>Alternaria</taxon>
        <taxon>Alternaria sect. Ulocladioides</taxon>
    </lineage>
</organism>
<dbReference type="SUPFAM" id="SSF51316">
    <property type="entry name" value="Mss4-like"/>
    <property type="match status" value="1"/>
</dbReference>
<gene>
    <name evidence="5" type="ORF">ALTATR162_LOCUS2380</name>
</gene>
<keyword evidence="6" id="KW-1185">Reference proteome</keyword>
<proteinExistence type="inferred from homology"/>
<dbReference type="OrthoDB" id="5422068at2759"/>
<evidence type="ECO:0000313" key="5">
    <source>
        <dbReference type="EMBL" id="CAG5149491.1"/>
    </source>
</evidence>
<sequence>MLPSKMRRLSGLFSGPKTSFQVLSDLHLDHESQYLTFHIPVAAPFLILAGNIGKLIDYEEYLSFLIRRCNLHEKVFLVLGPLEFHGIDWMDGLQLAHKMEKDPVTRGRLEVLYETRSDVPGTNITLLGCTMWSKIPESDTAAVLRKMPEFDEKDGIQLWDVAKHNSEHKRDIKWLTDEVKNSNASPSGALAPAVSSAAKDERQLVVVTAFAPDLRDCLDPWQVDAPWASAYGTNLLDGLHFGNVKLWISAWPEPRANVDISGLKVFNCWERFDLLFCPTCSSPMFCAFKDPARNLGVVTGTLGNVDVGDRELIKFGGMGYVLDTEDGGASPWICALNGDGVDLKSYEEMPPGRGQEAKEMLANWPQRSTLPELKTKEEDSVPIRCKCGGVDLLLRRGDYEHVSEEDLPSNVEPVSRKLKASFCACNSCRLQSGSDVFYWTFAETKYLSFGKSDGKAFPTDVFDLKDLIDAKDPVVGTMKYYTSSPDVHRFFCDTCSAVIFYTTGDRRQIVDIAIGVLESKNGARVENMLSWPFGKTMSFQEDGDGGWRESLYERLRSKAEEWRVARGYPKNWTSEEQYENIK</sequence>
<dbReference type="PANTHER" id="PTHR37844:SF2">
    <property type="entry name" value="SER_THR PROTEIN PHOSPHATASE SUPERFAMILY (AFU_ORTHOLOGUE AFUA_1G14840)"/>
    <property type="match status" value="1"/>
</dbReference>
<evidence type="ECO:0000259" key="4">
    <source>
        <dbReference type="Pfam" id="PF04828"/>
    </source>
</evidence>
<comment type="similarity">
    <text evidence="1">Belongs to the Gfa family.</text>
</comment>
<name>A0A8J2HVC5_9PLEO</name>
<reference evidence="5" key="1">
    <citation type="submission" date="2021-05" db="EMBL/GenBank/DDBJ databases">
        <authorList>
            <person name="Stam R."/>
        </authorList>
    </citation>
    <scope>NUCLEOTIDE SEQUENCE</scope>
    <source>
        <strain evidence="5">CS162</strain>
    </source>
</reference>
<keyword evidence="2" id="KW-0479">Metal-binding</keyword>
<dbReference type="RefSeq" id="XP_043165919.1">
    <property type="nucleotide sequence ID" value="XM_043309984.1"/>
</dbReference>
<dbReference type="AlphaFoldDB" id="A0A8J2HVC5"/>
<evidence type="ECO:0000313" key="6">
    <source>
        <dbReference type="Proteomes" id="UP000676310"/>
    </source>
</evidence>
<keyword evidence="3" id="KW-0862">Zinc</keyword>
<feature type="domain" description="CENP-V/GFA" evidence="4">
    <location>
        <begin position="418"/>
        <end position="523"/>
    </location>
</feature>
<dbReference type="InterPro" id="IPR011057">
    <property type="entry name" value="Mss4-like_sf"/>
</dbReference>
<dbReference type="Pfam" id="PF04828">
    <property type="entry name" value="GFA"/>
    <property type="match status" value="1"/>
</dbReference>
<dbReference type="GO" id="GO:0016846">
    <property type="term" value="F:carbon-sulfur lyase activity"/>
    <property type="evidence" value="ECO:0007669"/>
    <property type="project" value="InterPro"/>
</dbReference>
<accession>A0A8J2HVC5</accession>
<dbReference type="InterPro" id="IPR006913">
    <property type="entry name" value="CENP-V/GFA"/>
</dbReference>
<protein>
    <recommendedName>
        <fullName evidence="4">CENP-V/GFA domain-containing protein</fullName>
    </recommendedName>
</protein>
<dbReference type="EMBL" id="CAJRGZ010000015">
    <property type="protein sequence ID" value="CAG5149491.1"/>
    <property type="molecule type" value="Genomic_DNA"/>
</dbReference>
<evidence type="ECO:0000256" key="2">
    <source>
        <dbReference type="ARBA" id="ARBA00022723"/>
    </source>
</evidence>
<dbReference type="GeneID" id="67013819"/>
<evidence type="ECO:0000256" key="3">
    <source>
        <dbReference type="ARBA" id="ARBA00022833"/>
    </source>
</evidence>
<dbReference type="PANTHER" id="PTHR37844">
    <property type="entry name" value="SER/THR PROTEIN PHOSPHATASE SUPERFAMILY (AFU_ORTHOLOGUE AFUA_1G14840)"/>
    <property type="match status" value="1"/>
</dbReference>
<dbReference type="Proteomes" id="UP000676310">
    <property type="component" value="Unassembled WGS sequence"/>
</dbReference>
<comment type="caution">
    <text evidence="5">The sequence shown here is derived from an EMBL/GenBank/DDBJ whole genome shotgun (WGS) entry which is preliminary data.</text>
</comment>
<dbReference type="GO" id="GO:0046872">
    <property type="term" value="F:metal ion binding"/>
    <property type="evidence" value="ECO:0007669"/>
    <property type="project" value="UniProtKB-KW"/>
</dbReference>